<keyword evidence="2" id="KW-0274">FAD</keyword>
<evidence type="ECO:0000313" key="6">
    <source>
        <dbReference type="Proteomes" id="UP001501598"/>
    </source>
</evidence>
<evidence type="ECO:0000256" key="2">
    <source>
        <dbReference type="ARBA" id="ARBA00022827"/>
    </source>
</evidence>
<dbReference type="InterPro" id="IPR016169">
    <property type="entry name" value="FAD-bd_PCMH_sub2"/>
</dbReference>
<dbReference type="PANTHER" id="PTHR42659:SF2">
    <property type="entry name" value="XANTHINE DEHYDROGENASE SUBUNIT C-RELATED"/>
    <property type="match status" value="1"/>
</dbReference>
<reference evidence="6" key="1">
    <citation type="journal article" date="2019" name="Int. J. Syst. Evol. Microbiol.">
        <title>The Global Catalogue of Microorganisms (GCM) 10K type strain sequencing project: providing services to taxonomists for standard genome sequencing and annotation.</title>
        <authorList>
            <consortium name="The Broad Institute Genomics Platform"/>
            <consortium name="The Broad Institute Genome Sequencing Center for Infectious Disease"/>
            <person name="Wu L."/>
            <person name="Ma J."/>
        </authorList>
    </citation>
    <scope>NUCLEOTIDE SEQUENCE [LARGE SCALE GENOMIC DNA]</scope>
    <source>
        <strain evidence="6">JCM 17906</strain>
    </source>
</reference>
<protein>
    <submittedName>
        <fullName evidence="5">Xanthine dehydrogenase family protein subunit M</fullName>
    </submittedName>
</protein>
<dbReference type="InterPro" id="IPR051312">
    <property type="entry name" value="Diverse_Substr_Oxidored"/>
</dbReference>
<dbReference type="RefSeq" id="WP_345413933.1">
    <property type="nucleotide sequence ID" value="NZ_BAABGT010000022.1"/>
</dbReference>
<dbReference type="PANTHER" id="PTHR42659">
    <property type="entry name" value="XANTHINE DEHYDROGENASE SUBUNIT C-RELATED"/>
    <property type="match status" value="1"/>
</dbReference>
<proteinExistence type="predicted"/>
<keyword evidence="6" id="KW-1185">Reference proteome</keyword>
<evidence type="ECO:0000313" key="5">
    <source>
        <dbReference type="EMBL" id="GAA4540927.1"/>
    </source>
</evidence>
<evidence type="ECO:0000256" key="1">
    <source>
        <dbReference type="ARBA" id="ARBA00022630"/>
    </source>
</evidence>
<sequence>MIPVGFEYERPDSVAAALALLAEHGEGATILAGGHSLLPVMKLRLSAPEIVIDIGRLTELNYIRVDGDGADSHVAIGAGTRYRDLVISDVLAAECALLPAVARTVGDPQVRHRGTIGGGLAHGDPAADIPAAVLALDGEIVLRSPRGERIVPITEFYTGVFSSVKEPDELLVEVRVPRTGATGWAYEKFTRRSNDWAIVAVSVVTLPSGRRQLGLVNMGGTPLRALATEAALEQGKSIEEAAALAAEGTEPPADNAGTPEYRRHLVTVLAKRALKTASA</sequence>
<dbReference type="SMART" id="SM01092">
    <property type="entry name" value="CO_deh_flav_C"/>
    <property type="match status" value="1"/>
</dbReference>
<dbReference type="Proteomes" id="UP001501598">
    <property type="component" value="Unassembled WGS sequence"/>
</dbReference>
<keyword evidence="1" id="KW-0285">Flavoprotein</keyword>
<dbReference type="Gene3D" id="3.30.43.10">
    <property type="entry name" value="Uridine Diphospho-n-acetylenolpyruvylglucosamine Reductase, domain 2"/>
    <property type="match status" value="1"/>
</dbReference>
<gene>
    <name evidence="5" type="ORF">GCM10023175_14190</name>
</gene>
<accession>A0ABP8RL16</accession>
<organism evidence="5 6">
    <name type="scientific">Pseudonocardia xishanensis</name>
    <dbReference type="NCBI Taxonomy" id="630995"/>
    <lineage>
        <taxon>Bacteria</taxon>
        <taxon>Bacillati</taxon>
        <taxon>Actinomycetota</taxon>
        <taxon>Actinomycetes</taxon>
        <taxon>Pseudonocardiales</taxon>
        <taxon>Pseudonocardiaceae</taxon>
        <taxon>Pseudonocardia</taxon>
    </lineage>
</organism>
<name>A0ABP8RL16_9PSEU</name>
<dbReference type="SUPFAM" id="SSF55447">
    <property type="entry name" value="CO dehydrogenase flavoprotein C-terminal domain-like"/>
    <property type="match status" value="1"/>
</dbReference>
<dbReference type="InterPro" id="IPR036318">
    <property type="entry name" value="FAD-bd_PCMH-like_sf"/>
</dbReference>
<dbReference type="SUPFAM" id="SSF56176">
    <property type="entry name" value="FAD-binding/transporter-associated domain-like"/>
    <property type="match status" value="1"/>
</dbReference>
<dbReference type="Gene3D" id="3.30.390.50">
    <property type="entry name" value="CO dehydrogenase flavoprotein, C-terminal domain"/>
    <property type="match status" value="1"/>
</dbReference>
<dbReference type="InterPro" id="IPR016166">
    <property type="entry name" value="FAD-bd_PCMH"/>
</dbReference>
<evidence type="ECO:0000256" key="3">
    <source>
        <dbReference type="ARBA" id="ARBA00023002"/>
    </source>
</evidence>
<keyword evidence="3" id="KW-0560">Oxidoreductase</keyword>
<comment type="caution">
    <text evidence="5">The sequence shown here is derived from an EMBL/GenBank/DDBJ whole genome shotgun (WGS) entry which is preliminary data.</text>
</comment>
<evidence type="ECO:0000259" key="4">
    <source>
        <dbReference type="PROSITE" id="PS51387"/>
    </source>
</evidence>
<dbReference type="Gene3D" id="3.30.465.10">
    <property type="match status" value="1"/>
</dbReference>
<dbReference type="Pfam" id="PF03450">
    <property type="entry name" value="CO_deh_flav_C"/>
    <property type="match status" value="1"/>
</dbReference>
<dbReference type="PROSITE" id="PS51387">
    <property type="entry name" value="FAD_PCMH"/>
    <property type="match status" value="1"/>
</dbReference>
<dbReference type="InterPro" id="IPR036683">
    <property type="entry name" value="CO_DH_flav_C_dom_sf"/>
</dbReference>
<dbReference type="InterPro" id="IPR005107">
    <property type="entry name" value="CO_DH_flav_C"/>
</dbReference>
<feature type="domain" description="FAD-binding PCMH-type" evidence="4">
    <location>
        <begin position="1"/>
        <end position="181"/>
    </location>
</feature>
<dbReference type="InterPro" id="IPR016167">
    <property type="entry name" value="FAD-bd_PCMH_sub1"/>
</dbReference>
<dbReference type="InterPro" id="IPR002346">
    <property type="entry name" value="Mopterin_DH_FAD-bd"/>
</dbReference>
<dbReference type="Pfam" id="PF00941">
    <property type="entry name" value="FAD_binding_5"/>
    <property type="match status" value="1"/>
</dbReference>
<dbReference type="EMBL" id="BAABGT010000022">
    <property type="protein sequence ID" value="GAA4540927.1"/>
    <property type="molecule type" value="Genomic_DNA"/>
</dbReference>